<dbReference type="STRING" id="70415.A0A5S6QX36"/>
<dbReference type="SUPFAM" id="SSF158573">
    <property type="entry name" value="GINS helical bundle-like"/>
    <property type="match status" value="1"/>
</dbReference>
<dbReference type="GO" id="GO:0000811">
    <property type="term" value="C:GINS complex"/>
    <property type="evidence" value="ECO:0007669"/>
    <property type="project" value="InterPro"/>
</dbReference>
<name>A0A5S6QX36_TRIMR</name>
<evidence type="ECO:0000256" key="6">
    <source>
        <dbReference type="ARBA" id="ARBA00023242"/>
    </source>
</evidence>
<dbReference type="SMART" id="SM00320">
    <property type="entry name" value="WD40"/>
    <property type="match status" value="5"/>
</dbReference>
<evidence type="ECO:0000256" key="3">
    <source>
        <dbReference type="ARBA" id="ARBA00022574"/>
    </source>
</evidence>
<protein>
    <recommendedName>
        <fullName evidence="7">GINS complex subunit 1</fullName>
    </recommendedName>
</protein>
<keyword evidence="3 9" id="KW-0853">WD repeat</keyword>
<evidence type="ECO:0000256" key="10">
    <source>
        <dbReference type="SAM" id="MobiDB-lite"/>
    </source>
</evidence>
<feature type="repeat" description="WD" evidence="9">
    <location>
        <begin position="422"/>
        <end position="464"/>
    </location>
</feature>
<evidence type="ECO:0000256" key="4">
    <source>
        <dbReference type="ARBA" id="ARBA00022705"/>
    </source>
</evidence>
<comment type="subcellular location">
    <subcellularLocation>
        <location evidence="1">Nucleus</location>
    </subcellularLocation>
</comment>
<dbReference type="GO" id="GO:0006260">
    <property type="term" value="P:DNA replication"/>
    <property type="evidence" value="ECO:0007669"/>
    <property type="project" value="UniProtKB-KW"/>
</dbReference>
<feature type="domain" description="GINS subunit" evidence="11">
    <location>
        <begin position="52"/>
        <end position="122"/>
    </location>
</feature>
<dbReference type="InterPro" id="IPR001680">
    <property type="entry name" value="WD40_rpt"/>
</dbReference>
<evidence type="ECO:0000256" key="7">
    <source>
        <dbReference type="ARBA" id="ARBA00030870"/>
    </source>
</evidence>
<organism evidence="12 13">
    <name type="scientific">Trichuris muris</name>
    <name type="common">Mouse whipworm</name>
    <dbReference type="NCBI Taxonomy" id="70415"/>
    <lineage>
        <taxon>Eukaryota</taxon>
        <taxon>Metazoa</taxon>
        <taxon>Ecdysozoa</taxon>
        <taxon>Nematoda</taxon>
        <taxon>Enoplea</taxon>
        <taxon>Dorylaimia</taxon>
        <taxon>Trichinellida</taxon>
        <taxon>Trichuridae</taxon>
        <taxon>Trichuris</taxon>
    </lineage>
</organism>
<dbReference type="PANTHER" id="PTHR16017">
    <property type="entry name" value="GASTRULATION DEFECTIVE PROTEIN 1-RELATED"/>
    <property type="match status" value="1"/>
</dbReference>
<dbReference type="PROSITE" id="PS50082">
    <property type="entry name" value="WD_REPEATS_2"/>
    <property type="match status" value="4"/>
</dbReference>
<dbReference type="InterPro" id="IPR021151">
    <property type="entry name" value="GINS_A"/>
</dbReference>
<dbReference type="GO" id="GO:0035861">
    <property type="term" value="C:site of double-strand break"/>
    <property type="evidence" value="ECO:0007669"/>
    <property type="project" value="TreeGrafter"/>
</dbReference>
<feature type="region of interest" description="Disordered" evidence="10">
    <location>
        <begin position="787"/>
        <end position="817"/>
    </location>
</feature>
<feature type="repeat" description="WD" evidence="9">
    <location>
        <begin position="321"/>
        <end position="362"/>
    </location>
</feature>
<proteinExistence type="inferred from homology"/>
<keyword evidence="6" id="KW-0539">Nucleus</keyword>
<dbReference type="InterPro" id="IPR051858">
    <property type="entry name" value="WD_repeat_GAD-1"/>
</dbReference>
<evidence type="ECO:0000256" key="2">
    <source>
        <dbReference type="ARBA" id="ARBA00006677"/>
    </source>
</evidence>
<feature type="compositionally biased region" description="Acidic residues" evidence="10">
    <location>
        <begin position="288"/>
        <end position="306"/>
    </location>
</feature>
<evidence type="ECO:0000256" key="5">
    <source>
        <dbReference type="ARBA" id="ARBA00022737"/>
    </source>
</evidence>
<dbReference type="SUPFAM" id="SSF50978">
    <property type="entry name" value="WD40 repeat-like"/>
    <property type="match status" value="1"/>
</dbReference>
<evidence type="ECO:0000256" key="9">
    <source>
        <dbReference type="PROSITE-ProRule" id="PRU00221"/>
    </source>
</evidence>
<dbReference type="InterPro" id="IPR005339">
    <property type="entry name" value="GINS_Psf1"/>
</dbReference>
<sequence length="817" mass="92133">MNACVQLVEEAIREPLQQYQHERLRSIFEETRNLYESNKIDVRSAVEGSPELFTIIQDRHCTILRMKRCVVAYLHQRLKEIRQLRWTSGGVLPMDIRENLSEMEIEWFRIYSRNLALYMSSIDPDGFLDLTQNMQPPENLYVRVKCLEEYGDFSTESGTTYTLTKGCFELFIIHCFCGTWENRCPPMDDSLESRSSDTLKSNENASKCSRKFDFETMLTESLRLAVERREHQGSSVGEYPSTSSSSLAEEDLSPRGRSQADYSNDDDDDVHIGPPCPASADGISNDQENLESDDDNDSGVDDESDDERSVNKIPISCEAKLTHGEKPVSAVAVDPVGARWASGGFDYNLKLWDFAGMDASMNSFRSLTPCECHVLKSLQFNHTGEAILVISGRAQAKVLDRDGRELLDCIKGDQYIVDMSRTKGHTAQLNAGCWHPSDRNEFLTCADDGTVRVWDYFTAKKTHKDVIKTKTSSGMRATPTTCAYSRDGKLIAAGCTDGSIQMWRHGKLYVNTSILMRNAHAPGSDISCISFSYDNNNLLSRSRDGTMKLWDLRKTKEAVHVAENLEAIFPHTDCVFSPMDDLCVTGTSAREDGHSVGSLVFFHRSSFEKAYEIEYPSDGVVRLAWHPRINQIFCGMSSGSIHLYYSPEQSSRGALMCVSKPTKRVRPKDVAHTQFIIAPYSLPPRKVGRDGFEKEHYTLRQMLRAVRYQNRPPPKSRVPELPVSGPGERGRLGAAGSTLHSFVARQLGLSKKDDDDLDPREAILRHAKAAEEDPYWVAPAYKRTQPQTVFAEGVEDQRDDSDELQPVFKQRKDDAKQ</sequence>
<dbReference type="WBParaSite" id="TMUE_3000011820.1">
    <property type="protein sequence ID" value="TMUE_3000011820.1"/>
    <property type="gene ID" value="WBGene00287586"/>
</dbReference>
<feature type="repeat" description="WD" evidence="9">
    <location>
        <begin position="472"/>
        <end position="503"/>
    </location>
</feature>
<dbReference type="Pfam" id="PF00400">
    <property type="entry name" value="WD40"/>
    <property type="match status" value="4"/>
</dbReference>
<comment type="similarity">
    <text evidence="2">Belongs to the GINS1/PSF1 family.</text>
</comment>
<dbReference type="InterPro" id="IPR015943">
    <property type="entry name" value="WD40/YVTN_repeat-like_dom_sf"/>
</dbReference>
<evidence type="ECO:0000313" key="13">
    <source>
        <dbReference type="WBParaSite" id="TMUE_3000011820.1"/>
    </source>
</evidence>
<dbReference type="Proteomes" id="UP000046395">
    <property type="component" value="Unassembled WGS sequence"/>
</dbReference>
<accession>A0A5S6QX36</accession>
<feature type="region of interest" description="Disordered" evidence="10">
    <location>
        <begin position="710"/>
        <end position="731"/>
    </location>
</feature>
<dbReference type="FunFam" id="2.130.10.10:FF:001319">
    <property type="entry name" value="Gastrulation defective protein 1"/>
    <property type="match status" value="1"/>
</dbReference>
<dbReference type="Pfam" id="PF05916">
    <property type="entry name" value="Sld5"/>
    <property type="match status" value="1"/>
</dbReference>
<dbReference type="AlphaFoldDB" id="A0A5S6QX36"/>
<keyword evidence="5" id="KW-0677">Repeat</keyword>
<dbReference type="PROSITE" id="PS50294">
    <property type="entry name" value="WD_REPEATS_REGION"/>
    <property type="match status" value="2"/>
</dbReference>
<dbReference type="InterPro" id="IPR036224">
    <property type="entry name" value="GINS_bundle-like_dom_sf"/>
</dbReference>
<reference evidence="13" key="1">
    <citation type="submission" date="2019-12" db="UniProtKB">
        <authorList>
            <consortium name="WormBaseParasite"/>
        </authorList>
    </citation>
    <scope>IDENTIFICATION</scope>
</reference>
<evidence type="ECO:0000256" key="1">
    <source>
        <dbReference type="ARBA" id="ARBA00004123"/>
    </source>
</evidence>
<evidence type="ECO:0000259" key="11">
    <source>
        <dbReference type="Pfam" id="PF05916"/>
    </source>
</evidence>
<dbReference type="Gene3D" id="1.20.58.1030">
    <property type="match status" value="1"/>
</dbReference>
<dbReference type="PANTHER" id="PTHR16017:SF0">
    <property type="entry name" value="WD REPEAT-CONTAINING PROTEIN 70"/>
    <property type="match status" value="1"/>
</dbReference>
<feature type="region of interest" description="Disordered" evidence="10">
    <location>
        <begin position="228"/>
        <end position="312"/>
    </location>
</feature>
<evidence type="ECO:0000313" key="12">
    <source>
        <dbReference type="Proteomes" id="UP000046395"/>
    </source>
</evidence>
<dbReference type="InterPro" id="IPR036322">
    <property type="entry name" value="WD40_repeat_dom_sf"/>
</dbReference>
<evidence type="ECO:0000256" key="8">
    <source>
        <dbReference type="ARBA" id="ARBA00038343"/>
    </source>
</evidence>
<feature type="repeat" description="WD" evidence="9">
    <location>
        <begin position="519"/>
        <end position="560"/>
    </location>
</feature>
<keyword evidence="4" id="KW-0235">DNA replication</keyword>
<dbReference type="Gene3D" id="2.130.10.10">
    <property type="entry name" value="YVTN repeat-like/Quinoprotein amine dehydrogenase"/>
    <property type="match status" value="2"/>
</dbReference>
<comment type="similarity">
    <text evidence="8">Belongs to the WD repeat GAD-1 family.</text>
</comment>
<feature type="compositionally biased region" description="Acidic residues" evidence="10">
    <location>
        <begin position="793"/>
        <end position="803"/>
    </location>
</feature>
<keyword evidence="12" id="KW-1185">Reference proteome</keyword>
<dbReference type="CDD" id="cd11710">
    <property type="entry name" value="GINS_A_psf1"/>
    <property type="match status" value="1"/>
</dbReference>